<accession>A0A6A3GGU9</accession>
<dbReference type="Gene3D" id="3.10.450.40">
    <property type="match status" value="1"/>
</dbReference>
<dbReference type="GO" id="GO:0048038">
    <property type="term" value="F:quinone binding"/>
    <property type="evidence" value="ECO:0007669"/>
    <property type="project" value="InterPro"/>
</dbReference>
<sequence length="121" mass="13250">MCSHANTPQLNEVAIHPLDPLTAAEMQSMKQIVGEAGYAGPNFRYSYVMLREPDHKTLDGWKAGDDVPREVGVLVLDKSTNVAREMVVDVPAHKVVHNRQLNPATDGWGPILDEDYVAAGT</sequence>
<protein>
    <recommendedName>
        <fullName evidence="1">AGAO-like N2 domain-containing protein</fullName>
    </recommendedName>
</protein>
<dbReference type="EMBL" id="QXFV01008849">
    <property type="protein sequence ID" value="KAE8955980.1"/>
    <property type="molecule type" value="Genomic_DNA"/>
</dbReference>
<dbReference type="InterPro" id="IPR054157">
    <property type="entry name" value="AGAO-like_N2"/>
</dbReference>
<dbReference type="Proteomes" id="UP000429607">
    <property type="component" value="Unassembled WGS sequence"/>
</dbReference>
<name>A0A6A3GGU9_9STRA</name>
<dbReference type="EMBL" id="QXFT01008606">
    <property type="protein sequence ID" value="KAE9264066.1"/>
    <property type="molecule type" value="Genomic_DNA"/>
</dbReference>
<proteinExistence type="predicted"/>
<dbReference type="InterPro" id="IPR016182">
    <property type="entry name" value="Cu_amine_oxidase_N-reg"/>
</dbReference>
<dbReference type="GO" id="GO:0008131">
    <property type="term" value="F:primary methylamine oxidase activity"/>
    <property type="evidence" value="ECO:0007669"/>
    <property type="project" value="InterPro"/>
</dbReference>
<dbReference type="AlphaFoldDB" id="A0A6A3GGU9"/>
<evidence type="ECO:0000313" key="2">
    <source>
        <dbReference type="EMBL" id="KAE8955980.1"/>
    </source>
</evidence>
<evidence type="ECO:0000313" key="5">
    <source>
        <dbReference type="Proteomes" id="UP000434957"/>
    </source>
</evidence>
<keyword evidence="5" id="KW-1185">Reference proteome</keyword>
<dbReference type="FunFam" id="3.10.450.40:FF:000038">
    <property type="match status" value="1"/>
</dbReference>
<dbReference type="SUPFAM" id="SSF54416">
    <property type="entry name" value="Amine oxidase N-terminal region"/>
    <property type="match status" value="1"/>
</dbReference>
<evidence type="ECO:0000313" key="4">
    <source>
        <dbReference type="Proteomes" id="UP000429607"/>
    </source>
</evidence>
<dbReference type="GO" id="GO:0009308">
    <property type="term" value="P:amine metabolic process"/>
    <property type="evidence" value="ECO:0007669"/>
    <property type="project" value="InterPro"/>
</dbReference>
<dbReference type="Proteomes" id="UP000434957">
    <property type="component" value="Unassembled WGS sequence"/>
</dbReference>
<dbReference type="GO" id="GO:0005507">
    <property type="term" value="F:copper ion binding"/>
    <property type="evidence" value="ECO:0007669"/>
    <property type="project" value="InterPro"/>
</dbReference>
<reference evidence="2 4" key="1">
    <citation type="submission" date="2018-09" db="EMBL/GenBank/DDBJ databases">
        <title>Genomic investigation of the strawberry pathogen Phytophthora fragariae indicates pathogenicity is determined by transcriptional variation in three key races.</title>
        <authorList>
            <person name="Adams T.M."/>
            <person name="Armitage A.D."/>
            <person name="Sobczyk M.K."/>
            <person name="Bates H.J."/>
            <person name="Dunwell J.M."/>
            <person name="Nellist C.F."/>
            <person name="Harrison R.J."/>
        </authorList>
    </citation>
    <scope>NUCLEOTIDE SEQUENCE [LARGE SCALE GENOMIC DNA]</scope>
    <source>
        <strain evidence="2 4">SCRP249</strain>
        <strain evidence="3 5">SCRP333</strain>
    </source>
</reference>
<gene>
    <name evidence="2" type="ORF">PR001_g31894</name>
    <name evidence="3" type="ORF">PR003_g32927</name>
</gene>
<dbReference type="Pfam" id="PF21994">
    <property type="entry name" value="AGAO-like_N2"/>
    <property type="match status" value="1"/>
</dbReference>
<comment type="caution">
    <text evidence="2">The sequence shown here is derived from an EMBL/GenBank/DDBJ whole genome shotgun (WGS) entry which is preliminary data.</text>
</comment>
<organism evidence="2 4">
    <name type="scientific">Phytophthora rubi</name>
    <dbReference type="NCBI Taxonomy" id="129364"/>
    <lineage>
        <taxon>Eukaryota</taxon>
        <taxon>Sar</taxon>
        <taxon>Stramenopiles</taxon>
        <taxon>Oomycota</taxon>
        <taxon>Peronosporomycetes</taxon>
        <taxon>Peronosporales</taxon>
        <taxon>Peronosporaceae</taxon>
        <taxon>Phytophthora</taxon>
    </lineage>
</organism>
<feature type="non-terminal residue" evidence="2">
    <location>
        <position position="121"/>
    </location>
</feature>
<evidence type="ECO:0000259" key="1">
    <source>
        <dbReference type="Pfam" id="PF21994"/>
    </source>
</evidence>
<evidence type="ECO:0000313" key="3">
    <source>
        <dbReference type="EMBL" id="KAE9264066.1"/>
    </source>
</evidence>
<feature type="domain" description="AGAO-like N2" evidence="1">
    <location>
        <begin position="22"/>
        <end position="96"/>
    </location>
</feature>